<reference evidence="2" key="1">
    <citation type="submission" date="2021-01" db="EMBL/GenBank/DDBJ databases">
        <authorList>
            <person name="Corre E."/>
            <person name="Pelletier E."/>
            <person name="Niang G."/>
            <person name="Scheremetjew M."/>
            <person name="Finn R."/>
            <person name="Kale V."/>
            <person name="Holt S."/>
            <person name="Cochrane G."/>
            <person name="Meng A."/>
            <person name="Brown T."/>
            <person name="Cohen L."/>
        </authorList>
    </citation>
    <scope>NUCLEOTIDE SEQUENCE</scope>
    <source>
        <strain evidence="2">CCMP1594</strain>
    </source>
</reference>
<gene>
    <name evidence="2" type="ORF">EGYM00163_LOCUS27147</name>
</gene>
<feature type="compositionally biased region" description="Acidic residues" evidence="1">
    <location>
        <begin position="346"/>
        <end position="360"/>
    </location>
</feature>
<proteinExistence type="predicted"/>
<dbReference type="AlphaFoldDB" id="A0A7S4L9X8"/>
<feature type="region of interest" description="Disordered" evidence="1">
    <location>
        <begin position="189"/>
        <end position="360"/>
    </location>
</feature>
<sequence length="360" mass="40039">MSSITMTFQTQQPHKKKGGQGQVDDFFLVSPQENFGSKVPLKLSKHSQKSITERLYHGNMVAKEEKRRELLAKSMEWDSPRHPALSNQVKKMETERIDQLLDRLCTSPRKAAPPPCRSSCGMHHKTKEEKQFPLVPPPPRFADMSEPLQQDYDPSKDKHLAQFWARQKRKVKQGKGSSMWMTMLLSTKSSAVTEEEPEMAATQEPTPKYTPQVNKRARKKAAAEDKKAQIAVTPIPEDGVDTDIEKDSESEPETAAAEYDSELEQEELKYVDRKAPQENRSDDEEVTKKSSEDCSDQESESDADSTASKSAKSSCSSKSASASSSSSSSDLDDESDASQSGRDDTESSDSDDSDSGSDDE</sequence>
<feature type="compositionally biased region" description="Low complexity" evidence="1">
    <location>
        <begin position="304"/>
        <end position="329"/>
    </location>
</feature>
<feature type="region of interest" description="Disordered" evidence="1">
    <location>
        <begin position="1"/>
        <end position="22"/>
    </location>
</feature>
<name>A0A7S4L9X8_9EUGL</name>
<feature type="compositionally biased region" description="Polar residues" evidence="1">
    <location>
        <begin position="203"/>
        <end position="213"/>
    </location>
</feature>
<accession>A0A7S4L9X8</accession>
<dbReference type="EMBL" id="HBJA01077454">
    <property type="protein sequence ID" value="CAE0815988.1"/>
    <property type="molecule type" value="Transcribed_RNA"/>
</dbReference>
<organism evidence="2">
    <name type="scientific">Eutreptiella gymnastica</name>
    <dbReference type="NCBI Taxonomy" id="73025"/>
    <lineage>
        <taxon>Eukaryota</taxon>
        <taxon>Discoba</taxon>
        <taxon>Euglenozoa</taxon>
        <taxon>Euglenida</taxon>
        <taxon>Spirocuta</taxon>
        <taxon>Euglenophyceae</taxon>
        <taxon>Eutreptiales</taxon>
        <taxon>Eutreptiaceae</taxon>
        <taxon>Eutreptiella</taxon>
    </lineage>
</organism>
<feature type="compositionally biased region" description="Basic and acidic residues" evidence="1">
    <location>
        <begin position="266"/>
        <end position="292"/>
    </location>
</feature>
<protein>
    <submittedName>
        <fullName evidence="2">Uncharacterized protein</fullName>
    </submittedName>
</protein>
<evidence type="ECO:0000313" key="2">
    <source>
        <dbReference type="EMBL" id="CAE0815988.1"/>
    </source>
</evidence>
<feature type="compositionally biased region" description="Acidic residues" evidence="1">
    <location>
        <begin position="293"/>
        <end position="303"/>
    </location>
</feature>
<evidence type="ECO:0000256" key="1">
    <source>
        <dbReference type="SAM" id="MobiDB-lite"/>
    </source>
</evidence>